<dbReference type="PROSITE" id="PS51257">
    <property type="entry name" value="PROKAR_LIPOPROTEIN"/>
    <property type="match status" value="1"/>
</dbReference>
<dbReference type="Pfam" id="PF11288">
    <property type="entry name" value="DUF3089"/>
    <property type="match status" value="1"/>
</dbReference>
<protein>
    <recommendedName>
        <fullName evidence="3">DUF3089 domain-containing protein</fullName>
    </recommendedName>
</protein>
<organism evidence="1 2">
    <name type="scientific">Lutibacter flavus</name>
    <dbReference type="NCBI Taxonomy" id="691689"/>
    <lineage>
        <taxon>Bacteria</taxon>
        <taxon>Pseudomonadati</taxon>
        <taxon>Bacteroidota</taxon>
        <taxon>Flavobacteriia</taxon>
        <taxon>Flavobacteriales</taxon>
        <taxon>Flavobacteriaceae</taxon>
        <taxon>Lutibacter</taxon>
    </lineage>
</organism>
<reference evidence="2" key="1">
    <citation type="submission" date="2017-06" db="EMBL/GenBank/DDBJ databases">
        <authorList>
            <person name="Varghese N."/>
            <person name="Submissions S."/>
        </authorList>
    </citation>
    <scope>NUCLEOTIDE SEQUENCE [LARGE SCALE GENOMIC DNA]</scope>
    <source>
        <strain evidence="2">DSM 27993</strain>
    </source>
</reference>
<keyword evidence="2" id="KW-1185">Reference proteome</keyword>
<dbReference type="RefSeq" id="WP_245856856.1">
    <property type="nucleotide sequence ID" value="NZ_FZNX01000002.1"/>
</dbReference>
<evidence type="ECO:0000313" key="1">
    <source>
        <dbReference type="EMBL" id="SNR54993.1"/>
    </source>
</evidence>
<name>A0A238X8Y2_9FLAO</name>
<dbReference type="AlphaFoldDB" id="A0A238X8Y2"/>
<evidence type="ECO:0008006" key="3">
    <source>
        <dbReference type="Google" id="ProtNLM"/>
    </source>
</evidence>
<accession>A0A238X8Y2</accession>
<dbReference type="InterPro" id="IPR021440">
    <property type="entry name" value="DUF3089"/>
</dbReference>
<dbReference type="EMBL" id="FZNX01000002">
    <property type="protein sequence ID" value="SNR54993.1"/>
    <property type="molecule type" value="Genomic_DNA"/>
</dbReference>
<dbReference type="Proteomes" id="UP000198412">
    <property type="component" value="Unassembled WGS sequence"/>
</dbReference>
<proteinExistence type="predicted"/>
<sequence length="340" mass="39029">MIKRLKSYFKFLAAIVLLISLGSCKTIALPLFSSQPFPQVPNYENDSAWAVLPSNYPIDLLDKQSNTANLPADVFYIYPTLNIEKKDLRWNVPISDTVQNEKVINTAVKFQASAFVNAGRLYVPYYRQAHLRSYSNIEKGGESALNLAYSDIKIAFETYMEKYNNGRPIIIASHSQGTTHAIRLLKDFFDDKELQSMLIAAYLPGIGISKNEFETINLMTEPSETGGFVTWNTFKKNYYPKNYSKWFEGNAVSNPITWDSEISSSRMDHKGFLFTNNKIYEQALEVFVKDGILWTSLPHFPFRIFLMGKKNYHVGDINLFWEDINSNAVLRVKTYFNTKD</sequence>
<gene>
    <name evidence="1" type="ORF">SAMN04488111_1667</name>
</gene>
<evidence type="ECO:0000313" key="2">
    <source>
        <dbReference type="Proteomes" id="UP000198412"/>
    </source>
</evidence>